<dbReference type="InterPro" id="IPR036397">
    <property type="entry name" value="RNaseH_sf"/>
</dbReference>
<name>A0A0S7BJD1_9CHLR</name>
<dbReference type="InterPro" id="IPR011990">
    <property type="entry name" value="TPR-like_helical_dom_sf"/>
</dbReference>
<keyword evidence="3" id="KW-1185">Reference proteome</keyword>
<dbReference type="RefSeq" id="WP_075073929.1">
    <property type="nucleotide sequence ID" value="NZ_DF967972.1"/>
</dbReference>
<dbReference type="PANTHER" id="PTHR38462">
    <property type="entry name" value="EXONUCLEASE-LIKE PROTEIN"/>
    <property type="match status" value="1"/>
</dbReference>
<dbReference type="InterPro" id="IPR012337">
    <property type="entry name" value="RNaseH-like_sf"/>
</dbReference>
<dbReference type="SUPFAM" id="SSF48452">
    <property type="entry name" value="TPR-like"/>
    <property type="match status" value="1"/>
</dbReference>
<keyword evidence="2" id="KW-0269">Exonuclease</keyword>
<dbReference type="Pfam" id="PF13482">
    <property type="entry name" value="RNase_H_2"/>
    <property type="match status" value="1"/>
</dbReference>
<evidence type="ECO:0000313" key="2">
    <source>
        <dbReference type="EMBL" id="GAP14691.1"/>
    </source>
</evidence>
<evidence type="ECO:0000313" key="3">
    <source>
        <dbReference type="Proteomes" id="UP000055060"/>
    </source>
</evidence>
<protein>
    <submittedName>
        <fullName evidence="2">Predicted exonuclease</fullName>
    </submittedName>
</protein>
<evidence type="ECO:0000259" key="1">
    <source>
        <dbReference type="Pfam" id="PF13482"/>
    </source>
</evidence>
<dbReference type="PANTHER" id="PTHR38462:SF1">
    <property type="entry name" value="YPRB RIBONUCLEASE H-LIKE DOMAIN-CONTAINING PROTEIN"/>
    <property type="match status" value="1"/>
</dbReference>
<dbReference type="Gene3D" id="3.30.420.10">
    <property type="entry name" value="Ribonuclease H-like superfamily/Ribonuclease H"/>
    <property type="match status" value="1"/>
</dbReference>
<proteinExistence type="predicted"/>
<reference evidence="2" key="1">
    <citation type="submission" date="2015-07" db="EMBL/GenBank/DDBJ databases">
        <title>Draft Genome Sequences of Anaerolinea thermolimosa IMO-1, Bellilinea caldifistulae GOMI-1, Leptolinea tardivitalis YMTK-2, Levilinea saccharolytica KIBI-1,Longilinea arvoryzae KOME-1, Previously Described as Members of the Anaerolineaceae (Chloroflexi).</title>
        <authorList>
            <person name="Sekiguchi Y."/>
            <person name="Ohashi A."/>
            <person name="Matsuura N."/>
            <person name="Tourlousse M.D."/>
        </authorList>
    </citation>
    <scope>NUCLEOTIDE SEQUENCE [LARGE SCALE GENOMIC DNA]</scope>
    <source>
        <strain evidence="2">KOME-1</strain>
    </source>
</reference>
<dbReference type="InterPro" id="IPR038720">
    <property type="entry name" value="YprB_RNase_H-like_dom"/>
</dbReference>
<dbReference type="GO" id="GO:0003676">
    <property type="term" value="F:nucleic acid binding"/>
    <property type="evidence" value="ECO:0007669"/>
    <property type="project" value="InterPro"/>
</dbReference>
<keyword evidence="2" id="KW-0540">Nuclease</keyword>
<dbReference type="GO" id="GO:0004527">
    <property type="term" value="F:exonuclease activity"/>
    <property type="evidence" value="ECO:0007669"/>
    <property type="project" value="UniProtKB-KW"/>
</dbReference>
<accession>A0A0S7BJD1</accession>
<dbReference type="AlphaFoldDB" id="A0A0S7BJD1"/>
<dbReference type="STRING" id="360412.LARV_02465"/>
<dbReference type="Proteomes" id="UP000055060">
    <property type="component" value="Unassembled WGS sequence"/>
</dbReference>
<dbReference type="SUPFAM" id="SSF53098">
    <property type="entry name" value="Ribonuclease H-like"/>
    <property type="match status" value="1"/>
</dbReference>
<keyword evidence="2" id="KW-0378">Hydrolase</keyword>
<dbReference type="Gene3D" id="1.25.40.10">
    <property type="entry name" value="Tetratricopeptide repeat domain"/>
    <property type="match status" value="1"/>
</dbReference>
<sequence length="415" mass="47330">MESLSDRLKSLGVQIGTQNLKQRPEQNRFPIEDVVAGDDVQTPLGNIFQITQDYDIHYQHGLVHFDEPLNLYFLREWGKAAPEKSGQIDQLVFLDTETTGLAGGAGTFAFLVGLGIWNPDGFRLVQLFMRNPAEEPAMLAILSQIVEPFKTVVTFNGKSFDIPLLNARHLINSIQTPFTDMAHLDLLPLARRLWRNRLPSRALGDLERDILGVERSGEEIPGWMVPQMYLDYLHSGDARPMKGVLYHNAMDILSLAALLHYDAHLLENPLDIQPNEGLDLVAIAQIYEEMGDLDKSLELYEAGLNAGLPQPIYIQTLHRYASIYRKQGAWTQATALWQRATEYQDIPAAIELAKYFEHHERDPKEALRWADLPLGWLPILPLRPSERRYWKSELEHRRDRLLRKVQNEGTADVEG</sequence>
<organism evidence="2">
    <name type="scientific">Longilinea arvoryzae</name>
    <dbReference type="NCBI Taxonomy" id="360412"/>
    <lineage>
        <taxon>Bacteria</taxon>
        <taxon>Bacillati</taxon>
        <taxon>Chloroflexota</taxon>
        <taxon>Anaerolineae</taxon>
        <taxon>Anaerolineales</taxon>
        <taxon>Anaerolineaceae</taxon>
        <taxon>Longilinea</taxon>
    </lineage>
</organism>
<feature type="domain" description="YprB ribonuclease H-like" evidence="1">
    <location>
        <begin position="92"/>
        <end position="259"/>
    </location>
</feature>
<dbReference type="EMBL" id="DF967972">
    <property type="protein sequence ID" value="GAP14691.1"/>
    <property type="molecule type" value="Genomic_DNA"/>
</dbReference>
<gene>
    <name evidence="2" type="ORF">LARV_02465</name>
</gene>